<dbReference type="PANTHER" id="PTHR43312">
    <property type="entry name" value="D-THREO-ALDOSE 1-DEHYDROGENASE"/>
    <property type="match status" value="1"/>
</dbReference>
<dbReference type="InterPro" id="IPR053135">
    <property type="entry name" value="AKR2_Oxidoreductase"/>
</dbReference>
<dbReference type="Pfam" id="PF00248">
    <property type="entry name" value="Aldo_ket_red"/>
    <property type="match status" value="1"/>
</dbReference>
<evidence type="ECO:0000259" key="1">
    <source>
        <dbReference type="Pfam" id="PF00248"/>
    </source>
</evidence>
<dbReference type="InterPro" id="IPR023210">
    <property type="entry name" value="NADP_OxRdtase_dom"/>
</dbReference>
<protein>
    <submittedName>
        <fullName evidence="2">Putative aldo-keto reductase family protein</fullName>
    </submittedName>
</protein>
<accession>A0A6M3JMS9</accession>
<dbReference type="AlphaFoldDB" id="A0A6M3JMS9"/>
<evidence type="ECO:0000313" key="2">
    <source>
        <dbReference type="EMBL" id="QJA71186.1"/>
    </source>
</evidence>
<sequence>MIYTDINGLQISKIGLGGAMYESLSLSEGINISGHAFSKYGINYFDGHQNYGFSETGLRTMKEIGANTVVSTKSRAYHSLRDIHTHAVKSSNWADIYFMSNIDTVDCYEQLISIHPTISRLRAEGKFKAIGMTCHHKSPIIKALNDKLDVDVFLFPFNLIRKECAEVFSRIRDAGKKAFVMKVLSAGENLNDIPLKNWFDFICQWKDEIDSLLLGVKSIQELDEDMELLQPFLE</sequence>
<organism evidence="2">
    <name type="scientific">viral metagenome</name>
    <dbReference type="NCBI Taxonomy" id="1070528"/>
    <lineage>
        <taxon>unclassified sequences</taxon>
        <taxon>metagenomes</taxon>
        <taxon>organismal metagenomes</taxon>
    </lineage>
</organism>
<gene>
    <name evidence="2" type="ORF">MM415A03341_0004</name>
</gene>
<dbReference type="EMBL" id="MT141853">
    <property type="protein sequence ID" value="QJA71186.1"/>
    <property type="molecule type" value="Genomic_DNA"/>
</dbReference>
<dbReference type="SUPFAM" id="SSF51430">
    <property type="entry name" value="NAD(P)-linked oxidoreductase"/>
    <property type="match status" value="1"/>
</dbReference>
<dbReference type="Gene3D" id="3.20.20.100">
    <property type="entry name" value="NADP-dependent oxidoreductase domain"/>
    <property type="match status" value="1"/>
</dbReference>
<feature type="domain" description="NADP-dependent oxidoreductase" evidence="1">
    <location>
        <begin position="13"/>
        <end position="187"/>
    </location>
</feature>
<name>A0A6M3JMS9_9ZZZZ</name>
<dbReference type="PANTHER" id="PTHR43312:SF1">
    <property type="entry name" value="NADP-DEPENDENT OXIDOREDUCTASE DOMAIN-CONTAINING PROTEIN"/>
    <property type="match status" value="1"/>
</dbReference>
<dbReference type="InterPro" id="IPR036812">
    <property type="entry name" value="NAD(P)_OxRdtase_dom_sf"/>
</dbReference>
<proteinExistence type="predicted"/>
<reference evidence="2" key="1">
    <citation type="submission" date="2020-03" db="EMBL/GenBank/DDBJ databases">
        <title>The deep terrestrial virosphere.</title>
        <authorList>
            <person name="Holmfeldt K."/>
            <person name="Nilsson E."/>
            <person name="Simone D."/>
            <person name="Lopez-Fernandez M."/>
            <person name="Wu X."/>
            <person name="de Brujin I."/>
            <person name="Lundin D."/>
            <person name="Andersson A."/>
            <person name="Bertilsson S."/>
            <person name="Dopson M."/>
        </authorList>
    </citation>
    <scope>NUCLEOTIDE SEQUENCE</scope>
    <source>
        <strain evidence="2">MM415A03341</strain>
    </source>
</reference>